<reference evidence="2 3" key="1">
    <citation type="journal article" date="2010" name="Nature">
        <title>Genome sequencing and analysis of the model grass Brachypodium distachyon.</title>
        <authorList>
            <consortium name="International Brachypodium Initiative"/>
        </authorList>
    </citation>
    <scope>NUCLEOTIDE SEQUENCE [LARGE SCALE GENOMIC DNA]</scope>
    <source>
        <strain evidence="2 3">Bd21</strain>
    </source>
</reference>
<reference evidence="3" key="3">
    <citation type="submission" date="2018-08" db="UniProtKB">
        <authorList>
            <consortium name="EnsemblPlants"/>
        </authorList>
    </citation>
    <scope>IDENTIFICATION</scope>
    <source>
        <strain evidence="3">cv. Bd21</strain>
    </source>
</reference>
<evidence type="ECO:0000256" key="1">
    <source>
        <dbReference type="SAM" id="MobiDB-lite"/>
    </source>
</evidence>
<dbReference type="EMBL" id="CM000883">
    <property type="protein sequence ID" value="PNT64761.1"/>
    <property type="molecule type" value="Genomic_DNA"/>
</dbReference>
<dbReference type="Gramene" id="PNT64761">
    <property type="protein sequence ID" value="PNT64761"/>
    <property type="gene ID" value="BRADI_4g32744v3"/>
</dbReference>
<sequence length="306" mass="33329">MEMEVQLDYRSEGKVAIFRSTEVGGTSVSSVVVRRPFSPPAPSRKKEPRPIFCPCPQSLKSIPTGHFWRCRPPSPGTAALPRRRASKASAGEEEAPSPATPEKPYPATAAHHRRDPKPPSRRLLHAQNPSPMPRLPPLIQFLSDPAPQYPNHPDPAPIPYSDVSPSLLLRCLPISSAASGAVHGGGLVPREVERLQALLRRHDPQPGTGGDGAGSDAARFPRRRRHHNRPGPGSEMASFTVTVNLSKMSVFAGFSTVRLWVSSILRKDTKCKFPFIPHLADDEFPPGLRSIGRFKGLTKFVASPGI</sequence>
<name>A0A2K2CRV3_BRADI</name>
<dbReference type="Proteomes" id="UP000008810">
    <property type="component" value="Chromosome 4"/>
</dbReference>
<dbReference type="AlphaFoldDB" id="A0A2K2CRV3"/>
<evidence type="ECO:0000313" key="2">
    <source>
        <dbReference type="EMBL" id="PNT64761.1"/>
    </source>
</evidence>
<feature type="compositionally biased region" description="Pro residues" evidence="1">
    <location>
        <begin position="147"/>
        <end position="157"/>
    </location>
</feature>
<keyword evidence="4" id="KW-1185">Reference proteome</keyword>
<reference evidence="2" key="2">
    <citation type="submission" date="2017-06" db="EMBL/GenBank/DDBJ databases">
        <title>WGS assembly of Brachypodium distachyon.</title>
        <authorList>
            <consortium name="The International Brachypodium Initiative"/>
            <person name="Lucas S."/>
            <person name="Harmon-Smith M."/>
            <person name="Lail K."/>
            <person name="Tice H."/>
            <person name="Grimwood J."/>
            <person name="Bruce D."/>
            <person name="Barry K."/>
            <person name="Shu S."/>
            <person name="Lindquist E."/>
            <person name="Wang M."/>
            <person name="Pitluck S."/>
            <person name="Vogel J.P."/>
            <person name="Garvin D.F."/>
            <person name="Mockler T.C."/>
            <person name="Schmutz J."/>
            <person name="Rokhsar D."/>
            <person name="Bevan M.W."/>
        </authorList>
    </citation>
    <scope>NUCLEOTIDE SEQUENCE</scope>
    <source>
        <strain evidence="2">Bd21</strain>
    </source>
</reference>
<dbReference type="EnsemblPlants" id="PNT64761">
    <property type="protein sequence ID" value="PNT64761"/>
    <property type="gene ID" value="BRADI_4g32744v3"/>
</dbReference>
<proteinExistence type="predicted"/>
<dbReference type="InParanoid" id="A0A2K2CRV3"/>
<accession>A0A2K2CRV3</accession>
<feature type="region of interest" description="Disordered" evidence="1">
    <location>
        <begin position="64"/>
        <end position="157"/>
    </location>
</feature>
<feature type="compositionally biased region" description="Basic residues" evidence="1">
    <location>
        <begin position="110"/>
        <end position="124"/>
    </location>
</feature>
<evidence type="ECO:0000313" key="4">
    <source>
        <dbReference type="Proteomes" id="UP000008810"/>
    </source>
</evidence>
<gene>
    <name evidence="2" type="ORF">BRADI_4g32744v3</name>
</gene>
<organism evidence="2">
    <name type="scientific">Brachypodium distachyon</name>
    <name type="common">Purple false brome</name>
    <name type="synonym">Trachynia distachya</name>
    <dbReference type="NCBI Taxonomy" id="15368"/>
    <lineage>
        <taxon>Eukaryota</taxon>
        <taxon>Viridiplantae</taxon>
        <taxon>Streptophyta</taxon>
        <taxon>Embryophyta</taxon>
        <taxon>Tracheophyta</taxon>
        <taxon>Spermatophyta</taxon>
        <taxon>Magnoliopsida</taxon>
        <taxon>Liliopsida</taxon>
        <taxon>Poales</taxon>
        <taxon>Poaceae</taxon>
        <taxon>BOP clade</taxon>
        <taxon>Pooideae</taxon>
        <taxon>Stipodae</taxon>
        <taxon>Brachypodieae</taxon>
        <taxon>Brachypodium</taxon>
    </lineage>
</organism>
<feature type="region of interest" description="Disordered" evidence="1">
    <location>
        <begin position="201"/>
        <end position="237"/>
    </location>
</feature>
<feature type="compositionally biased region" description="Basic residues" evidence="1">
    <location>
        <begin position="220"/>
        <end position="229"/>
    </location>
</feature>
<evidence type="ECO:0000313" key="3">
    <source>
        <dbReference type="EnsemblPlants" id="PNT64761"/>
    </source>
</evidence>
<protein>
    <submittedName>
        <fullName evidence="2 3">Uncharacterized protein</fullName>
    </submittedName>
</protein>